<gene>
    <name evidence="1" type="ORF">CLUMA_CG005945</name>
</gene>
<protein>
    <submittedName>
        <fullName evidence="1">CLUMA_CG005945, isoform A</fullName>
    </submittedName>
</protein>
<sequence>MYKKSNMTQLRIAIRMCVKFFIYGLINNQRHYLILRFFKDEQWSYHLTRHNIARKQQQLQLDFSMQLSINCSLALLSKTKILSFLEIQFIHLFNEADKNNSGNL</sequence>
<name>A0A1J1HXT2_9DIPT</name>
<reference evidence="1 2" key="1">
    <citation type="submission" date="2015-04" db="EMBL/GenBank/DDBJ databases">
        <authorList>
            <person name="Syromyatnikov M.Y."/>
            <person name="Popov V.N."/>
        </authorList>
    </citation>
    <scope>NUCLEOTIDE SEQUENCE [LARGE SCALE GENOMIC DNA]</scope>
</reference>
<dbReference type="EMBL" id="CVRI01000026">
    <property type="protein sequence ID" value="CRK92362.1"/>
    <property type="molecule type" value="Genomic_DNA"/>
</dbReference>
<evidence type="ECO:0000313" key="2">
    <source>
        <dbReference type="Proteomes" id="UP000183832"/>
    </source>
</evidence>
<evidence type="ECO:0000313" key="1">
    <source>
        <dbReference type="EMBL" id="CRK92362.1"/>
    </source>
</evidence>
<dbReference type="Proteomes" id="UP000183832">
    <property type="component" value="Unassembled WGS sequence"/>
</dbReference>
<accession>A0A1J1HXT2</accession>
<organism evidence="1 2">
    <name type="scientific">Clunio marinus</name>
    <dbReference type="NCBI Taxonomy" id="568069"/>
    <lineage>
        <taxon>Eukaryota</taxon>
        <taxon>Metazoa</taxon>
        <taxon>Ecdysozoa</taxon>
        <taxon>Arthropoda</taxon>
        <taxon>Hexapoda</taxon>
        <taxon>Insecta</taxon>
        <taxon>Pterygota</taxon>
        <taxon>Neoptera</taxon>
        <taxon>Endopterygota</taxon>
        <taxon>Diptera</taxon>
        <taxon>Nematocera</taxon>
        <taxon>Chironomoidea</taxon>
        <taxon>Chironomidae</taxon>
        <taxon>Clunio</taxon>
    </lineage>
</organism>
<keyword evidence="2" id="KW-1185">Reference proteome</keyword>
<dbReference type="AlphaFoldDB" id="A0A1J1HXT2"/>
<proteinExistence type="predicted"/>